<evidence type="ECO:0000256" key="1">
    <source>
        <dbReference type="SAM" id="MobiDB-lite"/>
    </source>
</evidence>
<dbReference type="GO" id="GO:0003676">
    <property type="term" value="F:nucleic acid binding"/>
    <property type="evidence" value="ECO:0007669"/>
    <property type="project" value="InterPro"/>
</dbReference>
<feature type="compositionally biased region" description="Acidic residues" evidence="1">
    <location>
        <begin position="64"/>
        <end position="75"/>
    </location>
</feature>
<reference evidence="2" key="1">
    <citation type="journal article" date="2022" name="IScience">
        <title>Evolution of zygomycete secretomes and the origins of terrestrial fungal ecologies.</title>
        <authorList>
            <person name="Chang Y."/>
            <person name="Wang Y."/>
            <person name="Mondo S."/>
            <person name="Ahrendt S."/>
            <person name="Andreopoulos W."/>
            <person name="Barry K."/>
            <person name="Beard J."/>
            <person name="Benny G.L."/>
            <person name="Blankenship S."/>
            <person name="Bonito G."/>
            <person name="Cuomo C."/>
            <person name="Desiro A."/>
            <person name="Gervers K.A."/>
            <person name="Hundley H."/>
            <person name="Kuo A."/>
            <person name="LaButti K."/>
            <person name="Lang B.F."/>
            <person name="Lipzen A."/>
            <person name="O'Donnell K."/>
            <person name="Pangilinan J."/>
            <person name="Reynolds N."/>
            <person name="Sandor L."/>
            <person name="Smith M.E."/>
            <person name="Tsang A."/>
            <person name="Grigoriev I.V."/>
            <person name="Stajich J.E."/>
            <person name="Spatafora J.W."/>
        </authorList>
    </citation>
    <scope>NUCLEOTIDE SEQUENCE</scope>
    <source>
        <strain evidence="2">RSA 2281</strain>
    </source>
</reference>
<keyword evidence="3" id="KW-1185">Reference proteome</keyword>
<dbReference type="Gene3D" id="3.30.420.10">
    <property type="entry name" value="Ribonuclease H-like superfamily/Ribonuclease H"/>
    <property type="match status" value="1"/>
</dbReference>
<name>A0AAD5P859_9FUNG</name>
<dbReference type="Proteomes" id="UP001209540">
    <property type="component" value="Unassembled WGS sequence"/>
</dbReference>
<reference evidence="2" key="2">
    <citation type="submission" date="2023-02" db="EMBL/GenBank/DDBJ databases">
        <authorList>
            <consortium name="DOE Joint Genome Institute"/>
            <person name="Mondo S.J."/>
            <person name="Chang Y."/>
            <person name="Wang Y."/>
            <person name="Ahrendt S."/>
            <person name="Andreopoulos W."/>
            <person name="Barry K."/>
            <person name="Beard J."/>
            <person name="Benny G.L."/>
            <person name="Blankenship S."/>
            <person name="Bonito G."/>
            <person name="Cuomo C."/>
            <person name="Desiro A."/>
            <person name="Gervers K.A."/>
            <person name="Hundley H."/>
            <person name="Kuo A."/>
            <person name="LaButti K."/>
            <person name="Lang B.F."/>
            <person name="Lipzen A."/>
            <person name="O'Donnell K."/>
            <person name="Pangilinan J."/>
            <person name="Reynolds N."/>
            <person name="Sandor L."/>
            <person name="Smith M.W."/>
            <person name="Tsang A."/>
            <person name="Grigoriev I.V."/>
            <person name="Stajich J.E."/>
            <person name="Spatafora J.W."/>
        </authorList>
    </citation>
    <scope>NUCLEOTIDE SEQUENCE</scope>
    <source>
        <strain evidence="2">RSA 2281</strain>
    </source>
</reference>
<evidence type="ECO:0000313" key="2">
    <source>
        <dbReference type="EMBL" id="KAI9243098.1"/>
    </source>
</evidence>
<protein>
    <recommendedName>
        <fullName evidence="4">Tc1-like transposase DDE domain-containing protein</fullName>
    </recommendedName>
</protein>
<evidence type="ECO:0008006" key="4">
    <source>
        <dbReference type="Google" id="ProtNLM"/>
    </source>
</evidence>
<organism evidence="2 3">
    <name type="scientific">Phascolomyces articulosus</name>
    <dbReference type="NCBI Taxonomy" id="60185"/>
    <lineage>
        <taxon>Eukaryota</taxon>
        <taxon>Fungi</taxon>
        <taxon>Fungi incertae sedis</taxon>
        <taxon>Mucoromycota</taxon>
        <taxon>Mucoromycotina</taxon>
        <taxon>Mucoromycetes</taxon>
        <taxon>Mucorales</taxon>
        <taxon>Lichtheimiaceae</taxon>
        <taxon>Phascolomyces</taxon>
    </lineage>
</organism>
<gene>
    <name evidence="2" type="ORF">BDA99DRAFT_544637</name>
</gene>
<dbReference type="AlphaFoldDB" id="A0AAD5P859"/>
<dbReference type="EMBL" id="JAIXMP010000101">
    <property type="protein sequence ID" value="KAI9243098.1"/>
    <property type="molecule type" value="Genomic_DNA"/>
</dbReference>
<accession>A0AAD5P859</accession>
<feature type="compositionally biased region" description="Basic and acidic residues" evidence="1">
    <location>
        <begin position="48"/>
        <end position="62"/>
    </location>
</feature>
<sequence length="404" mass="47227">MQQPDKRVRSPSPPNESNATQSKRHRSNNETPSTEEMSAADTLSRMSEALDTHQDKRPRLLGEEIQEEDNDEDTNMDAADTISRKKKRGPYNRQDLDNASEAIRELQQGKSSLQVAKENNIKYSTFRDQQKRYRATHSLKTKKHGPAKRELNVNDAMYKFLLRFVDQHSVTGHHEIYAEFMRKFKDVDAMEEKLKKGVDPKRCIFVGEGAYDTNVRHTYVDLKQQEGRKAKAEAEGRKYEPRVKKEWDQLAPFLVSLVAASPTEILCHTVKYFKGPTDERNIRQFLQRILLLMDVSDHIDKEWSIIFDDAQEETKIMLSDTVRQRGYKVFFLPPCEETINPIDGLFHDIVELQYNRKALEKNDLLDNCENRMTKVIHSLKTTEINNIFKYYFECGCEDCLDRFY</sequence>
<proteinExistence type="predicted"/>
<evidence type="ECO:0000313" key="3">
    <source>
        <dbReference type="Proteomes" id="UP001209540"/>
    </source>
</evidence>
<dbReference type="InterPro" id="IPR036397">
    <property type="entry name" value="RNaseH_sf"/>
</dbReference>
<feature type="region of interest" description="Disordered" evidence="1">
    <location>
        <begin position="1"/>
        <end position="94"/>
    </location>
</feature>
<comment type="caution">
    <text evidence="2">The sequence shown here is derived from an EMBL/GenBank/DDBJ whole genome shotgun (WGS) entry which is preliminary data.</text>
</comment>